<evidence type="ECO:0000256" key="1">
    <source>
        <dbReference type="SAM" id="Phobius"/>
    </source>
</evidence>
<dbReference type="InterPro" id="IPR005325">
    <property type="entry name" value="DUF308_memb"/>
</dbReference>
<keyword evidence="1" id="KW-0472">Membrane</keyword>
<gene>
    <name evidence="2" type="ORF">ACFQL7_08320</name>
</gene>
<dbReference type="AlphaFoldDB" id="A0ABD5YKX4"/>
<feature type="transmembrane region" description="Helical" evidence="1">
    <location>
        <begin position="51"/>
        <end position="70"/>
    </location>
</feature>
<feature type="transmembrane region" description="Helical" evidence="1">
    <location>
        <begin position="102"/>
        <end position="125"/>
    </location>
</feature>
<name>A0ABD5YKX4_9EURY</name>
<evidence type="ECO:0000313" key="3">
    <source>
        <dbReference type="Proteomes" id="UP001596417"/>
    </source>
</evidence>
<evidence type="ECO:0000313" key="2">
    <source>
        <dbReference type="EMBL" id="MFC7189861.1"/>
    </source>
</evidence>
<keyword evidence="1" id="KW-0812">Transmembrane</keyword>
<feature type="transmembrane region" description="Helical" evidence="1">
    <location>
        <begin position="160"/>
        <end position="181"/>
    </location>
</feature>
<feature type="transmembrane region" description="Helical" evidence="1">
    <location>
        <begin position="21"/>
        <end position="45"/>
    </location>
</feature>
<dbReference type="EMBL" id="JBHTAX010000001">
    <property type="protein sequence ID" value="MFC7189861.1"/>
    <property type="molecule type" value="Genomic_DNA"/>
</dbReference>
<dbReference type="PANTHER" id="PTHR34989:SF1">
    <property type="entry name" value="PROTEIN HDED"/>
    <property type="match status" value="1"/>
</dbReference>
<dbReference type="Proteomes" id="UP001596417">
    <property type="component" value="Unassembled WGS sequence"/>
</dbReference>
<dbReference type="Pfam" id="PF03729">
    <property type="entry name" value="DUF308"/>
    <property type="match status" value="2"/>
</dbReference>
<sequence length="200" mass="21210">MSATDNVTDRERSEDTIQGTWRLLLAVGIVIAILGLLAVFTPLFAGLTLSFFLGAYLVIGGIVHFVHAFSGREWTGFLIQLVLAVVFVVAGLSLLLNPFVGLVTLTVLLIAFFFVDGIVETVMGFRLRPQRGWLSIVVSGVLSLVIAALVWLAFPSSALWALGLLFGIGLLTSGISLATTAMGGRAEAQQSVTSSATEAR</sequence>
<dbReference type="InterPro" id="IPR052712">
    <property type="entry name" value="Acid_resist_chaperone_HdeD"/>
</dbReference>
<dbReference type="GeneID" id="76199426"/>
<protein>
    <submittedName>
        <fullName evidence="2">HdeD family acid-resistance protein</fullName>
    </submittedName>
</protein>
<keyword evidence="1" id="KW-1133">Transmembrane helix</keyword>
<dbReference type="RefSeq" id="WP_248906145.1">
    <property type="nucleotide sequence ID" value="NZ_CP109979.1"/>
</dbReference>
<comment type="caution">
    <text evidence="2">The sequence shown here is derived from an EMBL/GenBank/DDBJ whole genome shotgun (WGS) entry which is preliminary data.</text>
</comment>
<dbReference type="PANTHER" id="PTHR34989">
    <property type="entry name" value="PROTEIN HDED"/>
    <property type="match status" value="1"/>
</dbReference>
<feature type="transmembrane region" description="Helical" evidence="1">
    <location>
        <begin position="132"/>
        <end position="154"/>
    </location>
</feature>
<feature type="transmembrane region" description="Helical" evidence="1">
    <location>
        <begin position="77"/>
        <end position="96"/>
    </location>
</feature>
<organism evidence="2 3">
    <name type="scientific">Halocatena marina</name>
    <dbReference type="NCBI Taxonomy" id="2934937"/>
    <lineage>
        <taxon>Archaea</taxon>
        <taxon>Methanobacteriati</taxon>
        <taxon>Methanobacteriota</taxon>
        <taxon>Stenosarchaea group</taxon>
        <taxon>Halobacteria</taxon>
        <taxon>Halobacteriales</taxon>
        <taxon>Natronomonadaceae</taxon>
        <taxon>Halocatena</taxon>
    </lineage>
</organism>
<proteinExistence type="predicted"/>
<reference evidence="2 3" key="1">
    <citation type="journal article" date="2019" name="Int. J. Syst. Evol. Microbiol.">
        <title>The Global Catalogue of Microorganisms (GCM) 10K type strain sequencing project: providing services to taxonomists for standard genome sequencing and annotation.</title>
        <authorList>
            <consortium name="The Broad Institute Genomics Platform"/>
            <consortium name="The Broad Institute Genome Sequencing Center for Infectious Disease"/>
            <person name="Wu L."/>
            <person name="Ma J."/>
        </authorList>
    </citation>
    <scope>NUCLEOTIDE SEQUENCE [LARGE SCALE GENOMIC DNA]</scope>
    <source>
        <strain evidence="2 3">RDMS1</strain>
    </source>
</reference>
<accession>A0ABD5YKX4</accession>
<keyword evidence="3" id="KW-1185">Reference proteome</keyword>